<dbReference type="EMBL" id="CAJGYM010000006">
    <property type="protein sequence ID" value="CAD6187215.1"/>
    <property type="molecule type" value="Genomic_DNA"/>
</dbReference>
<dbReference type="GO" id="GO:0046951">
    <property type="term" value="P:ketone body biosynthetic process"/>
    <property type="evidence" value="ECO:0007669"/>
    <property type="project" value="TreeGrafter"/>
</dbReference>
<sequence length="465" mass="51424">MFSCNRINVNLVKKDVFHTCDDFIPGVDTKDVVKLRKEKHLYLDMSVSGSPLLKGILEASKEDHTIYIHKNTYILVDSAPEAIGWAVESFAISSDGLLSTWDSTLEAFSRDLIPRTPPFFSTPCSSSVIEEDWETGKTGRAHEWSTTFSDGLLSSTDSTLKAISRDLIPRTPQSSSKPFSLDLETTSSDGLLSTLISSLSTTSSGLSVTSPSLTRSLSSSHRPVRNFHVRRDRENAKNMITFMCERSSSEQLLVRRMNDKFKELMSEASDESPEYNESITTNAASDHSVLIPNFSGLRNAISTGSFEVVATFEAASESFSRMNVYASVEESLEMLGDVKSAAIKEGIRVTGFVSCAIGCPCECKVLPAHLTQITKLLLRFGCTEGEEFYHCWRETLSIFGSRLLPRMELRYRLKNANDMTLVDIHIPVQKGICVGNTSNGESDGVPHLPSKDNTGEEADVVIYKF</sequence>
<keyword evidence="2" id="KW-0456">Lyase</keyword>
<dbReference type="GO" id="GO:0006552">
    <property type="term" value="P:L-leucine catabolic process"/>
    <property type="evidence" value="ECO:0007669"/>
    <property type="project" value="TreeGrafter"/>
</dbReference>
<dbReference type="GO" id="GO:0004419">
    <property type="term" value="F:hydroxymethylglutaryl-CoA lyase activity"/>
    <property type="evidence" value="ECO:0007669"/>
    <property type="project" value="TreeGrafter"/>
</dbReference>
<gene>
    <name evidence="3" type="ORF">CAUJ_LOCUS3134</name>
</gene>
<evidence type="ECO:0000256" key="2">
    <source>
        <dbReference type="ARBA" id="ARBA00023239"/>
    </source>
</evidence>
<organism evidence="3 4">
    <name type="scientific">Caenorhabditis auriculariae</name>
    <dbReference type="NCBI Taxonomy" id="2777116"/>
    <lineage>
        <taxon>Eukaryota</taxon>
        <taxon>Metazoa</taxon>
        <taxon>Ecdysozoa</taxon>
        <taxon>Nematoda</taxon>
        <taxon>Chromadorea</taxon>
        <taxon>Rhabditida</taxon>
        <taxon>Rhabditina</taxon>
        <taxon>Rhabditomorpha</taxon>
        <taxon>Rhabditoidea</taxon>
        <taxon>Rhabditidae</taxon>
        <taxon>Peloderinae</taxon>
        <taxon>Caenorhabditis</taxon>
    </lineage>
</organism>
<evidence type="ECO:0000313" key="3">
    <source>
        <dbReference type="EMBL" id="CAD6187215.1"/>
    </source>
</evidence>
<proteinExistence type="predicted"/>
<dbReference type="Proteomes" id="UP000835052">
    <property type="component" value="Unassembled WGS sequence"/>
</dbReference>
<dbReference type="Gene3D" id="3.20.20.70">
    <property type="entry name" value="Aldolase class I"/>
    <property type="match status" value="1"/>
</dbReference>
<evidence type="ECO:0000256" key="1">
    <source>
        <dbReference type="ARBA" id="ARBA00022723"/>
    </source>
</evidence>
<reference evidence="3" key="1">
    <citation type="submission" date="2020-10" db="EMBL/GenBank/DDBJ databases">
        <authorList>
            <person name="Kikuchi T."/>
        </authorList>
    </citation>
    <scope>NUCLEOTIDE SEQUENCE</scope>
    <source>
        <strain evidence="3">NKZ352</strain>
    </source>
</reference>
<dbReference type="PANTHER" id="PTHR42738:SF7">
    <property type="entry name" value="HYDROXYMETHYLGLUTARYL-COA LYASE"/>
    <property type="match status" value="1"/>
</dbReference>
<dbReference type="GO" id="GO:0046872">
    <property type="term" value="F:metal ion binding"/>
    <property type="evidence" value="ECO:0007669"/>
    <property type="project" value="UniProtKB-KW"/>
</dbReference>
<name>A0A8S1GV58_9PELO</name>
<evidence type="ECO:0000313" key="4">
    <source>
        <dbReference type="Proteomes" id="UP000835052"/>
    </source>
</evidence>
<keyword evidence="4" id="KW-1185">Reference proteome</keyword>
<protein>
    <submittedName>
        <fullName evidence="3">Uncharacterized protein</fullName>
    </submittedName>
</protein>
<comment type="caution">
    <text evidence="3">The sequence shown here is derived from an EMBL/GenBank/DDBJ whole genome shotgun (WGS) entry which is preliminary data.</text>
</comment>
<dbReference type="InterPro" id="IPR043594">
    <property type="entry name" value="HMGL"/>
</dbReference>
<dbReference type="InterPro" id="IPR013785">
    <property type="entry name" value="Aldolase_TIM"/>
</dbReference>
<keyword evidence="1" id="KW-0479">Metal-binding</keyword>
<accession>A0A8S1GV58</accession>
<dbReference type="AlphaFoldDB" id="A0A8S1GV58"/>
<dbReference type="OrthoDB" id="1905920at2759"/>
<dbReference type="PANTHER" id="PTHR42738">
    <property type="entry name" value="HYDROXYMETHYLGLUTARYL-COA LYASE"/>
    <property type="match status" value="1"/>
</dbReference>